<accession>A0A6C0DXE1</accession>
<proteinExistence type="predicted"/>
<dbReference type="Gene3D" id="1.20.1280.290">
    <property type="match status" value="1"/>
</dbReference>
<dbReference type="AlphaFoldDB" id="A0A6C0DXE1"/>
<comment type="subcellular location">
    <subcellularLocation>
        <location evidence="1">Membrane</location>
        <topology evidence="1">Multi-pass membrane protein</topology>
    </subcellularLocation>
</comment>
<organism evidence="6">
    <name type="scientific">viral metagenome</name>
    <dbReference type="NCBI Taxonomy" id="1070528"/>
    <lineage>
        <taxon>unclassified sequences</taxon>
        <taxon>metagenomes</taxon>
        <taxon>organismal metagenomes</taxon>
    </lineage>
</organism>
<evidence type="ECO:0000256" key="5">
    <source>
        <dbReference type="SAM" id="Phobius"/>
    </source>
</evidence>
<dbReference type="EMBL" id="MN739684">
    <property type="protein sequence ID" value="QHT20993.1"/>
    <property type="molecule type" value="Genomic_DNA"/>
</dbReference>
<evidence type="ECO:0008006" key="7">
    <source>
        <dbReference type="Google" id="ProtNLM"/>
    </source>
</evidence>
<evidence type="ECO:0000256" key="4">
    <source>
        <dbReference type="ARBA" id="ARBA00023136"/>
    </source>
</evidence>
<evidence type="ECO:0000256" key="3">
    <source>
        <dbReference type="ARBA" id="ARBA00022989"/>
    </source>
</evidence>
<evidence type="ECO:0000256" key="1">
    <source>
        <dbReference type="ARBA" id="ARBA00004141"/>
    </source>
</evidence>
<reference evidence="6" key="1">
    <citation type="journal article" date="2020" name="Nature">
        <title>Giant virus diversity and host interactions through global metagenomics.</title>
        <authorList>
            <person name="Schulz F."/>
            <person name="Roux S."/>
            <person name="Paez-Espino D."/>
            <person name="Jungbluth S."/>
            <person name="Walsh D.A."/>
            <person name="Denef V.J."/>
            <person name="McMahon K.D."/>
            <person name="Konstantinidis K.T."/>
            <person name="Eloe-Fadrosh E.A."/>
            <person name="Kyrpides N.C."/>
            <person name="Woyke T."/>
        </authorList>
    </citation>
    <scope>NUCLEOTIDE SEQUENCE</scope>
    <source>
        <strain evidence="6">GVMAG-M-3300023174-75</strain>
    </source>
</reference>
<protein>
    <recommendedName>
        <fullName evidence="7">PQ-loop repeat-containing protein</fullName>
    </recommendedName>
</protein>
<dbReference type="GO" id="GO:0016020">
    <property type="term" value="C:membrane"/>
    <property type="evidence" value="ECO:0007669"/>
    <property type="project" value="UniProtKB-SubCell"/>
</dbReference>
<keyword evidence="3 5" id="KW-1133">Transmembrane helix</keyword>
<evidence type="ECO:0000256" key="2">
    <source>
        <dbReference type="ARBA" id="ARBA00022692"/>
    </source>
</evidence>
<sequence>MNINSTYKNNILIACNVINIIYHVPQIIKTYKTKSVKDFDPYYLFLGNLHSFCWVLYSIEDKNGLFIFNSCVTMFSISFVSYYKIRNTIIEYNSTTKNQDTSLAVITVTCEEKATNK</sequence>
<feature type="transmembrane region" description="Helical" evidence="5">
    <location>
        <begin position="42"/>
        <end position="59"/>
    </location>
</feature>
<dbReference type="Pfam" id="PF04193">
    <property type="entry name" value="PQ-loop"/>
    <property type="match status" value="1"/>
</dbReference>
<feature type="transmembrane region" description="Helical" evidence="5">
    <location>
        <begin position="65"/>
        <end position="83"/>
    </location>
</feature>
<keyword evidence="4 5" id="KW-0472">Membrane</keyword>
<evidence type="ECO:0000313" key="6">
    <source>
        <dbReference type="EMBL" id="QHT20993.1"/>
    </source>
</evidence>
<dbReference type="InterPro" id="IPR006603">
    <property type="entry name" value="PQ-loop_rpt"/>
</dbReference>
<name>A0A6C0DXE1_9ZZZZ</name>
<keyword evidence="2 5" id="KW-0812">Transmembrane</keyword>